<accession>A0A183I977</accession>
<dbReference type="Proteomes" id="UP000270296">
    <property type="component" value="Unassembled WGS sequence"/>
</dbReference>
<dbReference type="WBParaSite" id="SBAD_0000018301-mRNA-1">
    <property type="protein sequence ID" value="SBAD_0000018301-mRNA-1"/>
    <property type="gene ID" value="SBAD_0000018301"/>
</dbReference>
<evidence type="ECO:0000313" key="1">
    <source>
        <dbReference type="EMBL" id="VDO80357.1"/>
    </source>
</evidence>
<keyword evidence="2" id="KW-1185">Reference proteome</keyword>
<dbReference type="AlphaFoldDB" id="A0A183I977"/>
<proteinExistence type="predicted"/>
<reference evidence="1 2" key="2">
    <citation type="submission" date="2018-11" db="EMBL/GenBank/DDBJ databases">
        <authorList>
            <consortium name="Pathogen Informatics"/>
        </authorList>
    </citation>
    <scope>NUCLEOTIDE SEQUENCE [LARGE SCALE GENOMIC DNA]</scope>
</reference>
<name>A0A183I977_9BILA</name>
<reference evidence="3" key="1">
    <citation type="submission" date="2016-06" db="UniProtKB">
        <authorList>
            <consortium name="WormBaseParasite"/>
        </authorList>
    </citation>
    <scope>IDENTIFICATION</scope>
</reference>
<evidence type="ECO:0000313" key="3">
    <source>
        <dbReference type="WBParaSite" id="SBAD_0000018301-mRNA-1"/>
    </source>
</evidence>
<sequence>QDGEKLPDDTEVSSLKRWVEELKLQRGNDLTKLIQLEKQSLALEEQNKLSADECQALHRENKLLHARFVAIECTQQLTARCFYHLEQRSQVPELQLPLQSFAEVDVGPVIVTYSKQDIKAEIEEDVIPWLTENVVKLLTYRFHKFCLRNEVYGLTPHFVHSAISHIAEFAANDQRINVFNR</sequence>
<organism evidence="3">
    <name type="scientific">Soboliphyme baturini</name>
    <dbReference type="NCBI Taxonomy" id="241478"/>
    <lineage>
        <taxon>Eukaryota</taxon>
        <taxon>Metazoa</taxon>
        <taxon>Ecdysozoa</taxon>
        <taxon>Nematoda</taxon>
        <taxon>Enoplea</taxon>
        <taxon>Dorylaimia</taxon>
        <taxon>Dioctophymatida</taxon>
        <taxon>Dioctophymatoidea</taxon>
        <taxon>Soboliphymatidae</taxon>
        <taxon>Soboliphyme</taxon>
    </lineage>
</organism>
<dbReference type="EMBL" id="UZAM01000295">
    <property type="protein sequence ID" value="VDO80357.1"/>
    <property type="molecule type" value="Genomic_DNA"/>
</dbReference>
<gene>
    <name evidence="1" type="ORF">SBAD_LOCUS171</name>
</gene>
<evidence type="ECO:0000313" key="2">
    <source>
        <dbReference type="Proteomes" id="UP000270296"/>
    </source>
</evidence>
<protein>
    <submittedName>
        <fullName evidence="3">Centromere protein O</fullName>
    </submittedName>
</protein>